<gene>
    <name evidence="5" type="primary">UBE2Z_2</name>
    <name evidence="5" type="ORF">FOZ62_031626</name>
</gene>
<feature type="domain" description="UBC core" evidence="4">
    <location>
        <begin position="346"/>
        <end position="408"/>
    </location>
</feature>
<keyword evidence="2" id="KW-0833">Ubl conjugation pathway</keyword>
<name>A0A7J6QEU4_PEROL</name>
<reference evidence="5 6" key="1">
    <citation type="submission" date="2020-04" db="EMBL/GenBank/DDBJ databases">
        <title>Perkinsus olseni comparative genomics.</title>
        <authorList>
            <person name="Bogema D.R."/>
        </authorList>
    </citation>
    <scope>NUCLEOTIDE SEQUENCE [LARGE SCALE GENOMIC DNA]</scope>
    <source>
        <strain evidence="5">ATCC PRA-205</strain>
    </source>
</reference>
<feature type="non-terminal residue" evidence="5">
    <location>
        <position position="408"/>
    </location>
</feature>
<evidence type="ECO:0000256" key="2">
    <source>
        <dbReference type="ARBA" id="ARBA00022786"/>
    </source>
</evidence>
<evidence type="ECO:0000256" key="3">
    <source>
        <dbReference type="SAM" id="MobiDB-lite"/>
    </source>
</evidence>
<evidence type="ECO:0000256" key="1">
    <source>
        <dbReference type="ARBA" id="ARBA00022679"/>
    </source>
</evidence>
<feature type="region of interest" description="Disordered" evidence="3">
    <location>
        <begin position="57"/>
        <end position="78"/>
    </location>
</feature>
<dbReference type="InterPro" id="IPR000608">
    <property type="entry name" value="UBC"/>
</dbReference>
<feature type="region of interest" description="Disordered" evidence="3">
    <location>
        <begin position="280"/>
        <end position="310"/>
    </location>
</feature>
<proteinExistence type="predicted"/>
<evidence type="ECO:0000313" key="5">
    <source>
        <dbReference type="EMBL" id="KAF4706778.1"/>
    </source>
</evidence>
<dbReference type="InterPro" id="IPR016135">
    <property type="entry name" value="UBQ-conjugating_enzyme/RWD"/>
</dbReference>
<organism evidence="5 6">
    <name type="scientific">Perkinsus olseni</name>
    <name type="common">Perkinsus atlanticus</name>
    <dbReference type="NCBI Taxonomy" id="32597"/>
    <lineage>
        <taxon>Eukaryota</taxon>
        <taxon>Sar</taxon>
        <taxon>Alveolata</taxon>
        <taxon>Perkinsozoa</taxon>
        <taxon>Perkinsea</taxon>
        <taxon>Perkinsida</taxon>
        <taxon>Perkinsidae</taxon>
        <taxon>Perkinsus</taxon>
    </lineage>
</organism>
<dbReference type="PANTHER" id="PTHR46116">
    <property type="entry name" value="(E3-INDEPENDENT) E2 UBIQUITIN-CONJUGATING ENZYME"/>
    <property type="match status" value="1"/>
</dbReference>
<feature type="region of interest" description="Disordered" evidence="3">
    <location>
        <begin position="1"/>
        <end position="22"/>
    </location>
</feature>
<dbReference type="GO" id="GO:0016740">
    <property type="term" value="F:transferase activity"/>
    <property type="evidence" value="ECO:0007669"/>
    <property type="project" value="UniProtKB-KW"/>
</dbReference>
<feature type="compositionally biased region" description="Basic residues" evidence="3">
    <location>
        <begin position="289"/>
        <end position="303"/>
    </location>
</feature>
<dbReference type="PROSITE" id="PS50127">
    <property type="entry name" value="UBC_2"/>
    <property type="match status" value="1"/>
</dbReference>
<comment type="caution">
    <text evidence="5">The sequence shown here is derived from an EMBL/GenBank/DDBJ whole genome shotgun (WGS) entry which is preliminary data.</text>
</comment>
<dbReference type="AlphaFoldDB" id="A0A7J6QEU4"/>
<feature type="compositionally biased region" description="Low complexity" evidence="3">
    <location>
        <begin position="57"/>
        <end position="69"/>
    </location>
</feature>
<dbReference type="Gene3D" id="3.10.110.10">
    <property type="entry name" value="Ubiquitin Conjugating Enzyme"/>
    <property type="match status" value="1"/>
</dbReference>
<dbReference type="SUPFAM" id="SSF54495">
    <property type="entry name" value="UBC-like"/>
    <property type="match status" value="1"/>
</dbReference>
<evidence type="ECO:0000259" key="4">
    <source>
        <dbReference type="PROSITE" id="PS50127"/>
    </source>
</evidence>
<keyword evidence="1" id="KW-0808">Transferase</keyword>
<protein>
    <submittedName>
        <fullName evidence="5">Ubiquitin-conjugating enzyme E2 Ze</fullName>
    </submittedName>
</protein>
<evidence type="ECO:0000313" key="6">
    <source>
        <dbReference type="Proteomes" id="UP000574390"/>
    </source>
</evidence>
<sequence>MKRTRGGKPQASKRNKEDAKEAVEATVEDFSTVVLDCGTREAVLSLIAKLRSDEPAEPAASASSKEPAAVGEGSPPAVTSCPQCLRTFKRVRDPAPCAACGKARKAAQRWPEKSVISAIDTLNLKLSNYVSEVEGPQHGPFGPRGNLLTSLQQPLDKASSKILRYLAGVLDAPEFVLTRAIAKGLARDVVAALMDWLRESWIDLCGRRKMLLEAMLTLLEAMVKHEALVPVLCCPVGVDSNTLLTALRTLSIQATVGDDKMGRRVQDLAGAIESHWSEWKGAPPVARGRPPRSRAAAKRKAGGPKKEEPEVDPYVKALEHHRLASCAGISAVHKYAKSSAPASAAAAVRRIHNELGCLATSLPLHPESSIFVVYDDRRTDLLRALVTGPADTPYANGCFVFDIRVPTN</sequence>
<dbReference type="Proteomes" id="UP000574390">
    <property type="component" value="Unassembled WGS sequence"/>
</dbReference>
<accession>A0A7J6QEU4</accession>
<dbReference type="EMBL" id="JABANM010030136">
    <property type="protein sequence ID" value="KAF4706778.1"/>
    <property type="molecule type" value="Genomic_DNA"/>
</dbReference>
<dbReference type="PANTHER" id="PTHR46116:SF39">
    <property type="entry name" value="BACULOVIRAL IAP REPEAT-CONTAINING PROTEIN 6"/>
    <property type="match status" value="1"/>
</dbReference>